<feature type="binding site" description="covalent" evidence="6">
    <location>
        <position position="131"/>
    </location>
    <ligand>
        <name>heme c</name>
        <dbReference type="ChEBI" id="CHEBI:61717"/>
    </ligand>
</feature>
<dbReference type="EMBL" id="VCEI01000029">
    <property type="protein sequence ID" value="TLU89926.1"/>
    <property type="molecule type" value="Genomic_DNA"/>
</dbReference>
<comment type="caution">
    <text evidence="9">The sequence shown here is derived from an EMBL/GenBank/DDBJ whole genome shotgun (WGS) entry which is preliminary data.</text>
</comment>
<dbReference type="InterPro" id="IPR009056">
    <property type="entry name" value="Cyt_c-like_dom"/>
</dbReference>
<dbReference type="InterPro" id="IPR036909">
    <property type="entry name" value="Cyt_c-like_dom_sf"/>
</dbReference>
<evidence type="ECO:0000256" key="4">
    <source>
        <dbReference type="ARBA" id="ARBA00022982"/>
    </source>
</evidence>
<keyword evidence="5 6" id="KW-0408">Iron</keyword>
<reference evidence="9 10" key="1">
    <citation type="submission" date="2019-05" db="EMBL/GenBank/DDBJ databases">
        <authorList>
            <person name="Qu J.-H."/>
        </authorList>
    </citation>
    <scope>NUCLEOTIDE SEQUENCE [LARGE SCALE GENOMIC DNA]</scope>
    <source>
        <strain evidence="9 10">Z12</strain>
    </source>
</reference>
<dbReference type="GO" id="GO:0020037">
    <property type="term" value="F:heme binding"/>
    <property type="evidence" value="ECO:0007669"/>
    <property type="project" value="InterPro"/>
</dbReference>
<protein>
    <recommendedName>
        <fullName evidence="8">Cytochrome c domain-containing protein</fullName>
    </recommendedName>
</protein>
<evidence type="ECO:0000313" key="10">
    <source>
        <dbReference type="Proteomes" id="UP000309788"/>
    </source>
</evidence>
<keyword evidence="1" id="KW-0813">Transport</keyword>
<evidence type="ECO:0000256" key="6">
    <source>
        <dbReference type="PIRSR" id="PIRSR602324-1"/>
    </source>
</evidence>
<dbReference type="SUPFAM" id="SSF46626">
    <property type="entry name" value="Cytochrome c"/>
    <property type="match status" value="1"/>
</dbReference>
<evidence type="ECO:0000256" key="1">
    <source>
        <dbReference type="ARBA" id="ARBA00022448"/>
    </source>
</evidence>
<dbReference type="PRINTS" id="PR00606">
    <property type="entry name" value="CYTCHROMECID"/>
</dbReference>
<feature type="domain" description="Cytochrome c" evidence="8">
    <location>
        <begin position="99"/>
        <end position="198"/>
    </location>
</feature>
<dbReference type="Proteomes" id="UP000309788">
    <property type="component" value="Unassembled WGS sequence"/>
</dbReference>
<feature type="binding site" description="covalent" evidence="6">
    <location>
        <position position="135"/>
    </location>
    <ligand>
        <name>heme c</name>
        <dbReference type="ChEBI" id="CHEBI:61717"/>
    </ligand>
</feature>
<dbReference type="InterPro" id="IPR002324">
    <property type="entry name" value="Cyt_c_ID"/>
</dbReference>
<evidence type="ECO:0000256" key="7">
    <source>
        <dbReference type="SAM" id="MobiDB-lite"/>
    </source>
</evidence>
<evidence type="ECO:0000259" key="8">
    <source>
        <dbReference type="PROSITE" id="PS51007"/>
    </source>
</evidence>
<name>A0A5R9K7P9_9BACT</name>
<dbReference type="OrthoDB" id="9814063at2"/>
<dbReference type="GO" id="GO:0009055">
    <property type="term" value="F:electron transfer activity"/>
    <property type="evidence" value="ECO:0007669"/>
    <property type="project" value="InterPro"/>
</dbReference>
<keyword evidence="2 6" id="KW-0349">Heme</keyword>
<evidence type="ECO:0000313" key="9">
    <source>
        <dbReference type="EMBL" id="TLU89926.1"/>
    </source>
</evidence>
<feature type="compositionally biased region" description="Low complexity" evidence="7">
    <location>
        <begin position="63"/>
        <end position="94"/>
    </location>
</feature>
<feature type="region of interest" description="Disordered" evidence="7">
    <location>
        <begin position="38"/>
        <end position="94"/>
    </location>
</feature>
<organism evidence="9 10">
    <name type="scientific">Dyadobacter sediminis</name>
    <dbReference type="NCBI Taxonomy" id="1493691"/>
    <lineage>
        <taxon>Bacteria</taxon>
        <taxon>Pseudomonadati</taxon>
        <taxon>Bacteroidota</taxon>
        <taxon>Cytophagia</taxon>
        <taxon>Cytophagales</taxon>
        <taxon>Spirosomataceae</taxon>
        <taxon>Dyadobacter</taxon>
    </lineage>
</organism>
<dbReference type="PROSITE" id="PS51007">
    <property type="entry name" value="CYTC"/>
    <property type="match status" value="1"/>
</dbReference>
<keyword evidence="10" id="KW-1185">Reference proteome</keyword>
<sequence length="198" mass="20567">MTLKKSTSLALVALAVSFCIGCSSKEDREKYDYYYGSGSKSREEAALVTLQNERRNQPEPVRAPATTSPAASGTETGKTGDSTSAAGSSGSATGAAAAGTASAGAAPAANAAPKRKPIPADVSALLNKHACLACHQAYDKVIGPAYAEVAKRKYTADQIVELVHAPKPEHWPGYPPMAPFPQVPKAEIVVIANWINSL</sequence>
<proteinExistence type="predicted"/>
<dbReference type="RefSeq" id="WP_138283278.1">
    <property type="nucleotide sequence ID" value="NZ_BMGE01000006.1"/>
</dbReference>
<dbReference type="GO" id="GO:0005506">
    <property type="term" value="F:iron ion binding"/>
    <property type="evidence" value="ECO:0007669"/>
    <property type="project" value="InterPro"/>
</dbReference>
<keyword evidence="3 6" id="KW-0479">Metal-binding</keyword>
<dbReference type="AlphaFoldDB" id="A0A5R9K7P9"/>
<dbReference type="Gene3D" id="1.10.760.10">
    <property type="entry name" value="Cytochrome c-like domain"/>
    <property type="match status" value="1"/>
</dbReference>
<feature type="binding site" description="covalent" evidence="6">
    <location>
        <position position="177"/>
    </location>
    <ligand>
        <name>heme c</name>
        <dbReference type="ChEBI" id="CHEBI:61717"/>
    </ligand>
</feature>
<accession>A0A5R9K7P9</accession>
<comment type="PTM">
    <text evidence="6">Binds 1 heme c group covalently per subunit.</text>
</comment>
<gene>
    <name evidence="9" type="ORF">FEM55_20590</name>
</gene>
<evidence type="ECO:0000256" key="2">
    <source>
        <dbReference type="ARBA" id="ARBA00022617"/>
    </source>
</evidence>
<keyword evidence="4" id="KW-0249">Electron transport</keyword>
<evidence type="ECO:0000256" key="5">
    <source>
        <dbReference type="ARBA" id="ARBA00023004"/>
    </source>
</evidence>
<evidence type="ECO:0000256" key="3">
    <source>
        <dbReference type="ARBA" id="ARBA00022723"/>
    </source>
</evidence>